<gene>
    <name evidence="8" type="ORF">MCHLO_14813</name>
</gene>
<comment type="similarity">
    <text evidence="1">Belongs to the CSN7/EIF3M family. CSN7 subfamily.</text>
</comment>
<dbReference type="HAMAP" id="MF_03012">
    <property type="entry name" value="eIF3m"/>
    <property type="match status" value="1"/>
</dbReference>
<comment type="similarity">
    <text evidence="5">Belongs to the eIF-3 subunit M family.</text>
</comment>
<keyword evidence="9" id="KW-1185">Reference proteome</keyword>
<dbReference type="SMART" id="SM00088">
    <property type="entry name" value="PINT"/>
    <property type="match status" value="1"/>
</dbReference>
<evidence type="ECO:0000256" key="2">
    <source>
        <dbReference type="ARBA" id="ARBA00022490"/>
    </source>
</evidence>
<evidence type="ECO:0000256" key="3">
    <source>
        <dbReference type="ARBA" id="ARBA00022540"/>
    </source>
</evidence>
<feature type="compositionally biased region" description="Basic and acidic residues" evidence="6">
    <location>
        <begin position="8"/>
        <end position="18"/>
    </location>
</feature>
<evidence type="ECO:0000256" key="6">
    <source>
        <dbReference type="SAM" id="MobiDB-lite"/>
    </source>
</evidence>
<sequence length="441" mass="49015">MCDDDEEMAARRASERSIPDGQSPRLLSPSMSDSVAIFGEGTFEEQIQELVNYIVRNKPEEERAVFIRPFQDALKGAKPLDEDKDRRRKVFSMVLAQTKSLGEGSEKEIEGFFNLINAHLLSLYAPDSPESSQHVSALIALFSASEQRQLKYRLLSNLFNALPRKSPLRLTVYSALLDLAIANEELEALQLTRTDVEKWLGEWDISAEQKSAFLKTLADAYEKFGQRPKAYEYSIAYVRSLTPGSSSANTAAVELISMALRLPLVFDFDPLFKVEAVVALKDHEALSLLRIFLNDGLSQFNEWKASHPDAIAKHQLDAAQLERKIRLLTLASVGFQNIGQDLPYAKIAEAIQVPSTEVEKWVIDVIRTGLLSGKLSQTSQTLHITRAKARSFEREQWEALERRLVAWKTGIAGVLDVVAQARKQAPAPIIAAAAPAAVAPA</sequence>
<evidence type="ECO:0000256" key="1">
    <source>
        <dbReference type="ARBA" id="ARBA00008482"/>
    </source>
</evidence>
<protein>
    <recommendedName>
        <fullName evidence="5">Eukaryotic translation initiation factor 3 subunit M</fullName>
        <shortName evidence="5">eIF3m</shortName>
    </recommendedName>
</protein>
<dbReference type="InterPro" id="IPR045237">
    <property type="entry name" value="COPS7/eIF3m"/>
</dbReference>
<keyword evidence="3 5" id="KW-0396">Initiation factor</keyword>
<evidence type="ECO:0000259" key="7">
    <source>
        <dbReference type="PROSITE" id="PS50250"/>
    </source>
</evidence>
<dbReference type="PANTHER" id="PTHR15350:SF2">
    <property type="entry name" value="EUKARYOTIC TRANSLATION INITIATION FACTOR 3 SUBUNIT M"/>
    <property type="match status" value="1"/>
</dbReference>
<dbReference type="EMBL" id="DF849672">
    <property type="protein sequence ID" value="GAT58372.1"/>
    <property type="molecule type" value="Genomic_DNA"/>
</dbReference>
<comment type="subunit">
    <text evidence="5">Component of the eukaryotic translation initiation factor 3 (eIF-3) complex.</text>
</comment>
<dbReference type="InterPro" id="IPR000717">
    <property type="entry name" value="PCI_dom"/>
</dbReference>
<feature type="region of interest" description="Disordered" evidence="6">
    <location>
        <begin position="1"/>
        <end position="31"/>
    </location>
</feature>
<dbReference type="Pfam" id="PF18005">
    <property type="entry name" value="eIF3m_C_helix"/>
    <property type="match status" value="1"/>
</dbReference>
<comment type="function">
    <text evidence="5">Component of the eukaryotic translation initiation factor 3 (eIF-3) complex, which is involved in protein synthesis of a specialized repertoire of mRNAs and, together with other initiation factors, stimulates binding of mRNA and methionyl-tRNAi to the 40S ribosome. The eIF-3 complex specifically targets and initiates translation of a subset of mRNAs involved in cell proliferation.</text>
</comment>
<organism evidence="8 9">
    <name type="scientific">Mycena chlorophos</name>
    <name type="common">Agaric fungus</name>
    <name type="synonym">Agaricus chlorophos</name>
    <dbReference type="NCBI Taxonomy" id="658473"/>
    <lineage>
        <taxon>Eukaryota</taxon>
        <taxon>Fungi</taxon>
        <taxon>Dikarya</taxon>
        <taxon>Basidiomycota</taxon>
        <taxon>Agaricomycotina</taxon>
        <taxon>Agaricomycetes</taxon>
        <taxon>Agaricomycetidae</taxon>
        <taxon>Agaricales</taxon>
        <taxon>Marasmiineae</taxon>
        <taxon>Mycenaceae</taxon>
        <taxon>Mycena</taxon>
    </lineage>
</organism>
<dbReference type="Pfam" id="PF01399">
    <property type="entry name" value="PCI"/>
    <property type="match status" value="1"/>
</dbReference>
<reference evidence="8" key="1">
    <citation type="submission" date="2014-09" db="EMBL/GenBank/DDBJ databases">
        <title>Genome sequence of the luminous mushroom Mycena chlorophos for searching fungal bioluminescence genes.</title>
        <authorList>
            <person name="Tanaka Y."/>
            <person name="Kasuga D."/>
            <person name="Oba Y."/>
            <person name="Hase S."/>
            <person name="Sato K."/>
            <person name="Oba Y."/>
            <person name="Sakakibara Y."/>
        </authorList>
    </citation>
    <scope>NUCLEOTIDE SEQUENCE</scope>
</reference>
<name>A0ABQ0M677_MYCCL</name>
<evidence type="ECO:0000256" key="4">
    <source>
        <dbReference type="ARBA" id="ARBA00022917"/>
    </source>
</evidence>
<dbReference type="InterPro" id="IPR040750">
    <property type="entry name" value="eIF3m_C_helix"/>
</dbReference>
<accession>A0ABQ0M677</accession>
<keyword evidence="2 5" id="KW-0963">Cytoplasm</keyword>
<proteinExistence type="inferred from homology"/>
<dbReference type="PANTHER" id="PTHR15350">
    <property type="entry name" value="COP9 SIGNALOSOME COMPLEX SUBUNIT 7/DENDRITIC CELL PROTEIN GA17"/>
    <property type="match status" value="1"/>
</dbReference>
<keyword evidence="4 5" id="KW-0648">Protein biosynthesis</keyword>
<dbReference type="PROSITE" id="PS50250">
    <property type="entry name" value="PCI"/>
    <property type="match status" value="1"/>
</dbReference>
<comment type="subcellular location">
    <subcellularLocation>
        <location evidence="5">Cytoplasm</location>
    </subcellularLocation>
</comment>
<evidence type="ECO:0000256" key="5">
    <source>
        <dbReference type="HAMAP-Rule" id="MF_03012"/>
    </source>
</evidence>
<feature type="domain" description="PCI" evidence="7">
    <location>
        <begin position="229"/>
        <end position="389"/>
    </location>
</feature>
<dbReference type="InterPro" id="IPR027528">
    <property type="entry name" value="eIF3m"/>
</dbReference>
<evidence type="ECO:0000313" key="8">
    <source>
        <dbReference type="EMBL" id="GAT58372.1"/>
    </source>
</evidence>
<evidence type="ECO:0000313" key="9">
    <source>
        <dbReference type="Proteomes" id="UP000815677"/>
    </source>
</evidence>
<dbReference type="Proteomes" id="UP000815677">
    <property type="component" value="Unassembled WGS sequence"/>
</dbReference>